<comment type="caution">
    <text evidence="1">The sequence shown here is derived from an EMBL/GenBank/DDBJ whole genome shotgun (WGS) entry which is preliminary data.</text>
</comment>
<dbReference type="InterPro" id="IPR040632">
    <property type="entry name" value="Sulfotransfer_4"/>
</dbReference>
<keyword evidence="2" id="KW-1185">Reference proteome</keyword>
<dbReference type="Pfam" id="PF17784">
    <property type="entry name" value="Sulfotransfer_4"/>
    <property type="match status" value="1"/>
</dbReference>
<gene>
    <name evidence="1" type="ORF">N7494_002624</name>
</gene>
<dbReference type="Proteomes" id="UP001220324">
    <property type="component" value="Unassembled WGS sequence"/>
</dbReference>
<dbReference type="GO" id="GO:0016787">
    <property type="term" value="F:hydrolase activity"/>
    <property type="evidence" value="ECO:0007669"/>
    <property type="project" value="UniProtKB-KW"/>
</dbReference>
<protein>
    <submittedName>
        <fullName evidence="1">P-loop containing nucleoside triphosphate hydrolase protein</fullName>
    </submittedName>
</protein>
<sequence>MSFNPFAESPTRPKQVISLGFYRTGSHSLKKALAIPGYREALTDVTPFAEPLLKAFPEARVILVNRDFESWMKSFQESLVLPASEGFLAWLSGNVMEPFMGLQITQTACKMYMGLLGVFRME</sequence>
<organism evidence="1 2">
    <name type="scientific">Penicillium frequentans</name>
    <dbReference type="NCBI Taxonomy" id="3151616"/>
    <lineage>
        <taxon>Eukaryota</taxon>
        <taxon>Fungi</taxon>
        <taxon>Dikarya</taxon>
        <taxon>Ascomycota</taxon>
        <taxon>Pezizomycotina</taxon>
        <taxon>Eurotiomycetes</taxon>
        <taxon>Eurotiomycetidae</taxon>
        <taxon>Eurotiales</taxon>
        <taxon>Aspergillaceae</taxon>
        <taxon>Penicillium</taxon>
    </lineage>
</organism>
<dbReference type="SUPFAM" id="SSF52540">
    <property type="entry name" value="P-loop containing nucleoside triphosphate hydrolases"/>
    <property type="match status" value="1"/>
</dbReference>
<dbReference type="PANTHER" id="PTHR36978">
    <property type="entry name" value="P-LOOP CONTAINING NUCLEOTIDE TRIPHOSPHATE HYDROLASE"/>
    <property type="match status" value="1"/>
</dbReference>
<dbReference type="InterPro" id="IPR027417">
    <property type="entry name" value="P-loop_NTPase"/>
</dbReference>
<dbReference type="AlphaFoldDB" id="A0AAD6D403"/>
<evidence type="ECO:0000313" key="2">
    <source>
        <dbReference type="Proteomes" id="UP001220324"/>
    </source>
</evidence>
<reference evidence="1 2" key="1">
    <citation type="journal article" date="2023" name="IMA Fungus">
        <title>Comparative genomic study of the Penicillium genus elucidates a diverse pangenome and 15 lateral gene transfer events.</title>
        <authorList>
            <person name="Petersen C."/>
            <person name="Sorensen T."/>
            <person name="Nielsen M.R."/>
            <person name="Sondergaard T.E."/>
            <person name="Sorensen J.L."/>
            <person name="Fitzpatrick D.A."/>
            <person name="Frisvad J.C."/>
            <person name="Nielsen K.L."/>
        </authorList>
    </citation>
    <scope>NUCLEOTIDE SEQUENCE [LARGE SCALE GENOMIC DNA]</scope>
    <source>
        <strain evidence="1 2">IBT 35679</strain>
    </source>
</reference>
<dbReference type="EMBL" id="JAQIZZ010000002">
    <property type="protein sequence ID" value="KAJ5553246.1"/>
    <property type="molecule type" value="Genomic_DNA"/>
</dbReference>
<evidence type="ECO:0000313" key="1">
    <source>
        <dbReference type="EMBL" id="KAJ5553246.1"/>
    </source>
</evidence>
<dbReference type="Gene3D" id="3.40.50.300">
    <property type="entry name" value="P-loop containing nucleotide triphosphate hydrolases"/>
    <property type="match status" value="1"/>
</dbReference>
<accession>A0AAD6D403</accession>
<dbReference type="PANTHER" id="PTHR36978:SF4">
    <property type="entry name" value="P-LOOP CONTAINING NUCLEOSIDE TRIPHOSPHATE HYDROLASE PROTEIN"/>
    <property type="match status" value="1"/>
</dbReference>
<keyword evidence="1" id="KW-0378">Hydrolase</keyword>
<name>A0AAD6D403_9EURO</name>
<proteinExistence type="predicted"/>